<dbReference type="Proteomes" id="UP000565441">
    <property type="component" value="Unassembled WGS sequence"/>
</dbReference>
<name>A0A8H5MBJ0_9AGAR</name>
<feature type="compositionally biased region" description="Low complexity" evidence="1">
    <location>
        <begin position="429"/>
        <end position="441"/>
    </location>
</feature>
<dbReference type="PANTHER" id="PTHR39394:SF1">
    <property type="entry name" value="DNAJ HOMOLOGUE SUBFAMILY C MEMBER 28 CONSERVED DOMAIN-CONTAINING PROTEIN"/>
    <property type="match status" value="1"/>
</dbReference>
<evidence type="ECO:0000313" key="3">
    <source>
        <dbReference type="EMBL" id="KAF5387877.1"/>
    </source>
</evidence>
<dbReference type="Pfam" id="PF09350">
    <property type="entry name" value="DJC28_CD"/>
    <property type="match status" value="1"/>
</dbReference>
<gene>
    <name evidence="3" type="ORF">D9615_000832</name>
</gene>
<evidence type="ECO:0000256" key="1">
    <source>
        <dbReference type="SAM" id="MobiDB-lite"/>
    </source>
</evidence>
<organism evidence="3 4">
    <name type="scientific">Tricholomella constricta</name>
    <dbReference type="NCBI Taxonomy" id="117010"/>
    <lineage>
        <taxon>Eukaryota</taxon>
        <taxon>Fungi</taxon>
        <taxon>Dikarya</taxon>
        <taxon>Basidiomycota</taxon>
        <taxon>Agaricomycotina</taxon>
        <taxon>Agaricomycetes</taxon>
        <taxon>Agaricomycetidae</taxon>
        <taxon>Agaricales</taxon>
        <taxon>Tricholomatineae</taxon>
        <taxon>Lyophyllaceae</taxon>
        <taxon>Tricholomella</taxon>
    </lineage>
</organism>
<feature type="domain" description="DnaJ homologue subfamily C member 28 conserved" evidence="2">
    <location>
        <begin position="248"/>
        <end position="318"/>
    </location>
</feature>
<dbReference type="OrthoDB" id="547796at2759"/>
<dbReference type="InterPro" id="IPR018961">
    <property type="entry name" value="DnaJ_homolog_subfam-C_membr-28"/>
</dbReference>
<evidence type="ECO:0000313" key="4">
    <source>
        <dbReference type="Proteomes" id="UP000565441"/>
    </source>
</evidence>
<protein>
    <recommendedName>
        <fullName evidence="2">DnaJ homologue subfamily C member 28 conserved domain-containing protein</fullName>
    </recommendedName>
</protein>
<accession>A0A8H5MBJ0</accession>
<keyword evidence="4" id="KW-1185">Reference proteome</keyword>
<evidence type="ECO:0000259" key="2">
    <source>
        <dbReference type="Pfam" id="PF09350"/>
    </source>
</evidence>
<reference evidence="3 4" key="1">
    <citation type="journal article" date="2020" name="ISME J.">
        <title>Uncovering the hidden diversity of litter-decomposition mechanisms in mushroom-forming fungi.</title>
        <authorList>
            <person name="Floudas D."/>
            <person name="Bentzer J."/>
            <person name="Ahren D."/>
            <person name="Johansson T."/>
            <person name="Persson P."/>
            <person name="Tunlid A."/>
        </authorList>
    </citation>
    <scope>NUCLEOTIDE SEQUENCE [LARGE SCALE GENOMIC DNA]</scope>
    <source>
        <strain evidence="3 4">CBS 661.87</strain>
    </source>
</reference>
<dbReference type="PANTHER" id="PTHR39394">
    <property type="entry name" value="YALI0E31793P"/>
    <property type="match status" value="1"/>
</dbReference>
<sequence>MALKSQQNFAKIPQIILPLHRSHPRPTSCFVHSRNTHSSASDKLFADAAREEAQADSQPKKSARLSLLENEHENWDGDERIQDAVLRMLVDKYKPLRTGDIQSADQKLKLTPPRVRPAGGGSDQVIITHTTPSQTGSWATEPLFPERDHQPWHTEFKAPAHADVSIKQACFPPSPPPPPPQPSVKPAPVDDRARRKEKEEKKRMEHAGRLMKARESTLDYRLGVRGSGSGSGTGTQVNPVSMKGWTSLVEDKIEKARKAGLFQNVKGRGQPLVPAMEESNPFIAREEFLMNRIVQRNGAAPPWVEVQGELDTAVTTFREILRQSWIRRVVRVMTMSTPPALLHTFTIGDIKAFRDAEWEQRERSYHQLALEELNALVRKYNGLAPYAVRRPYYIYSVEMEKLFEGCVEEILHQLTERAHGGESEMEPRSSLTGSTSSSGGTALHGPLIPPWRIRDFLRAWLEGLLARLWPNRRRRV</sequence>
<feature type="compositionally biased region" description="Pro residues" evidence="1">
    <location>
        <begin position="172"/>
        <end position="185"/>
    </location>
</feature>
<comment type="caution">
    <text evidence="3">The sequence shown here is derived from an EMBL/GenBank/DDBJ whole genome shotgun (WGS) entry which is preliminary data.</text>
</comment>
<feature type="compositionally biased region" description="Basic and acidic residues" evidence="1">
    <location>
        <begin position="417"/>
        <end position="427"/>
    </location>
</feature>
<feature type="region of interest" description="Disordered" evidence="1">
    <location>
        <begin position="417"/>
        <end position="443"/>
    </location>
</feature>
<feature type="region of interest" description="Disordered" evidence="1">
    <location>
        <begin position="167"/>
        <end position="209"/>
    </location>
</feature>
<dbReference type="EMBL" id="JAACJP010000001">
    <property type="protein sequence ID" value="KAF5387877.1"/>
    <property type="molecule type" value="Genomic_DNA"/>
</dbReference>
<proteinExistence type="predicted"/>
<feature type="compositionally biased region" description="Basic and acidic residues" evidence="1">
    <location>
        <begin position="188"/>
        <end position="209"/>
    </location>
</feature>
<dbReference type="AlphaFoldDB" id="A0A8H5MBJ0"/>